<keyword evidence="5" id="KW-1185">Reference proteome</keyword>
<dbReference type="SUPFAM" id="SSF46689">
    <property type="entry name" value="Homeodomain-like"/>
    <property type="match status" value="1"/>
</dbReference>
<protein>
    <submittedName>
        <fullName evidence="4">Uncharacterized protein</fullName>
    </submittedName>
</protein>
<proteinExistence type="predicted"/>
<feature type="region of interest" description="Disordered" evidence="1">
    <location>
        <begin position="151"/>
        <end position="239"/>
    </location>
</feature>
<sequence length="1333" mass="135464">MSRRGGGTPRHPTAKHKGGWSPEEDATLVSLVNRLGEGQWSPIARELNEIMKKTESTGRIGKQCRERWNHHLSPGLRKDPWTSDEERKLVEAHRLLKNHWSGIARRIPGRSENAVKNHWHATLRKRVTPENPAGPLKAYLDTLDLTVAPRRRGAGGASARSGGCGSKRRRSCREPESSSPSTDIDEASGGDADDAEQEGQNPDSTGPGPSRGTARMRKSIPAAAPRHQHSKMAGSAAGKGAGSFGALGAVAAVAAAGFGQSAMKSEPLFLGPPGPSGAQKRFPSDNGTLANQEALSVAAAYGSIAATRGEIAPERAAAVGSGVRRRRSKRAAAQVGNERLRNLVEAEQREAAAEAAEDAEAAAAAAGGSVVQGDGVDPRRVALGSCPDTQSFETKAAAGAIAGAGAGGLEALPAMKLEASLLSQPSRTESSCDSGPSFSDNALREIAADVAEATDGPGASTGANHGAAAAATAVAAAAAAAVGMGGVDGPRGDLQLDPAPFPLGGAGTSTSTQGQNGSTSGLGTTTLRAGTTVMQAAAATEPKTFSHPDVATGAGTGAPPSGGKLLLIDRQDAAAVAAGNVGAGGGAAGWTNGVYSGSTNDVQGLADGQQSRRSSYGISLGGKVRPRFCPRQEVHTPLPGVDITGVANTVGDVGVGGTATAARGRGGGNQSGAGASPGISTPVPTLGTAASDGTPSVFLARTCGDDEDLLLDTPVDYSGTMCLRHVASGSALFDYDMRHGPEFANDLATPPSPTKAAAATVRRAADASASAAPSAANPSLPWTARSRYLSFPECALTPSCLFDVMMDFVPDSPRNQPGENLLPVPEPEGRASGTLTAAAAASGGGGGTAAGSGNASGGVGKGQAYTEMAPVNVGVPYGLIGGAGGAGSINAVRANSSITSVGSPLSDVYVENGESGVRVGGTSGAMSLHAGTAAAAAASTAAITAAAGGAAPSSGEGLADHPEALTKRESCINAPHQHGAVSTHPMAPFKIVVPPPMAVSATGLQPASPWTPAQGMLAAAPPLSMTQTMPAQPASPGHWAGHLPPGQASGASVHMQYGLSAGSAAALPAIPSLTSSSALSPQLLPQALPAQPSHMTVTATAANIAPQLQHCQQLPLPLNGLYEGASILQHPQHSAVMSQPFPLMPSIAPTTTLAQPLGQPPQCQQSGMETAQPQTFQPVQALQTQPPQHHALLHDYIMTPGCYYIPPGTLAPFGGVFNALPPFPPAPGHPPVALQMSVPMQIWHSYHYAPEKMEGQQYQHFQAMQGMMSLPQQQQQGRKEQLQPLSQWTSQQQQQLQMSMSQQQILQRSTSQQRLQPLPQSTSQQQIQLQEGA</sequence>
<reference evidence="4 5" key="1">
    <citation type="journal article" date="2023" name="IScience">
        <title>Expanded male sex-determining region conserved during the evolution of homothallism in the green alga Volvox.</title>
        <authorList>
            <person name="Yamamoto K."/>
            <person name="Matsuzaki R."/>
            <person name="Mahakham W."/>
            <person name="Heman W."/>
            <person name="Sekimoto H."/>
            <person name="Kawachi M."/>
            <person name="Minakuchi Y."/>
            <person name="Toyoda A."/>
            <person name="Nozaki H."/>
        </authorList>
    </citation>
    <scope>NUCLEOTIDE SEQUENCE [LARGE SCALE GENOMIC DNA]</scope>
    <source>
        <strain evidence="4 5">NIES-4468</strain>
    </source>
</reference>
<dbReference type="PROSITE" id="PS51294">
    <property type="entry name" value="HTH_MYB"/>
    <property type="match status" value="2"/>
</dbReference>
<comment type="caution">
    <text evidence="4">The sequence shown here is derived from an EMBL/GenBank/DDBJ whole genome shotgun (WGS) entry which is preliminary data.</text>
</comment>
<gene>
    <name evidence="4" type="ORF">VaNZ11_002874</name>
</gene>
<dbReference type="PROSITE" id="PS50090">
    <property type="entry name" value="MYB_LIKE"/>
    <property type="match status" value="2"/>
</dbReference>
<feature type="compositionally biased region" description="Low complexity" evidence="1">
    <location>
        <begin position="508"/>
        <end position="523"/>
    </location>
</feature>
<name>A0ABQ5RSX9_9CHLO</name>
<feature type="region of interest" description="Disordered" evidence="1">
    <location>
        <begin position="836"/>
        <end position="861"/>
    </location>
</feature>
<dbReference type="Gene3D" id="1.10.10.60">
    <property type="entry name" value="Homeodomain-like"/>
    <property type="match status" value="2"/>
</dbReference>
<feature type="compositionally biased region" description="Acidic residues" evidence="1">
    <location>
        <begin position="183"/>
        <end position="197"/>
    </location>
</feature>
<feature type="domain" description="Myb-like" evidence="2">
    <location>
        <begin position="73"/>
        <end position="123"/>
    </location>
</feature>
<dbReference type="InterPro" id="IPR009057">
    <property type="entry name" value="Homeodomain-like_sf"/>
</dbReference>
<dbReference type="CDD" id="cd00167">
    <property type="entry name" value="SANT"/>
    <property type="match status" value="2"/>
</dbReference>
<organism evidence="4 5">
    <name type="scientific">Volvox africanus</name>
    <dbReference type="NCBI Taxonomy" id="51714"/>
    <lineage>
        <taxon>Eukaryota</taxon>
        <taxon>Viridiplantae</taxon>
        <taxon>Chlorophyta</taxon>
        <taxon>core chlorophytes</taxon>
        <taxon>Chlorophyceae</taxon>
        <taxon>CS clade</taxon>
        <taxon>Chlamydomonadales</taxon>
        <taxon>Volvocaceae</taxon>
        <taxon>Volvox</taxon>
    </lineage>
</organism>
<evidence type="ECO:0000313" key="5">
    <source>
        <dbReference type="Proteomes" id="UP001165090"/>
    </source>
</evidence>
<feature type="region of interest" description="Disordered" evidence="1">
    <location>
        <begin position="1269"/>
        <end position="1333"/>
    </location>
</feature>
<dbReference type="InterPro" id="IPR050560">
    <property type="entry name" value="MYB_TF"/>
</dbReference>
<feature type="domain" description="HTH myb-type" evidence="3">
    <location>
        <begin position="73"/>
        <end position="127"/>
    </location>
</feature>
<feature type="region of interest" description="Disordered" evidence="1">
    <location>
        <begin position="491"/>
        <end position="523"/>
    </location>
</feature>
<accession>A0ABQ5RSX9</accession>
<dbReference type="EMBL" id="BSDZ01000008">
    <property type="protein sequence ID" value="GLI60672.1"/>
    <property type="molecule type" value="Genomic_DNA"/>
</dbReference>
<dbReference type="Pfam" id="PF00249">
    <property type="entry name" value="Myb_DNA-binding"/>
    <property type="match status" value="2"/>
</dbReference>
<feature type="domain" description="HTH myb-type" evidence="3">
    <location>
        <begin position="15"/>
        <end position="72"/>
    </location>
</feature>
<dbReference type="InterPro" id="IPR017930">
    <property type="entry name" value="Myb_dom"/>
</dbReference>
<feature type="compositionally biased region" description="Low complexity" evidence="1">
    <location>
        <begin position="1272"/>
        <end position="1333"/>
    </location>
</feature>
<evidence type="ECO:0000259" key="3">
    <source>
        <dbReference type="PROSITE" id="PS51294"/>
    </source>
</evidence>
<dbReference type="InterPro" id="IPR001005">
    <property type="entry name" value="SANT/Myb"/>
</dbReference>
<feature type="region of interest" description="Disordered" evidence="1">
    <location>
        <begin position="1"/>
        <end position="25"/>
    </location>
</feature>
<dbReference type="PANTHER" id="PTHR45614">
    <property type="entry name" value="MYB PROTEIN-RELATED"/>
    <property type="match status" value="1"/>
</dbReference>
<evidence type="ECO:0000313" key="4">
    <source>
        <dbReference type="EMBL" id="GLI60672.1"/>
    </source>
</evidence>
<dbReference type="SMART" id="SM00717">
    <property type="entry name" value="SANT"/>
    <property type="match status" value="2"/>
</dbReference>
<evidence type="ECO:0000256" key="1">
    <source>
        <dbReference type="SAM" id="MobiDB-lite"/>
    </source>
</evidence>
<feature type="region of interest" description="Disordered" evidence="1">
    <location>
        <begin position="658"/>
        <end position="680"/>
    </location>
</feature>
<feature type="domain" description="Myb-like" evidence="2">
    <location>
        <begin position="17"/>
        <end position="72"/>
    </location>
</feature>
<dbReference type="PANTHER" id="PTHR45614:SF232">
    <property type="entry name" value="TRANSCRIPTION FACTOR MYB3R-2"/>
    <property type="match status" value="1"/>
</dbReference>
<dbReference type="Proteomes" id="UP001165090">
    <property type="component" value="Unassembled WGS sequence"/>
</dbReference>
<evidence type="ECO:0000259" key="2">
    <source>
        <dbReference type="PROSITE" id="PS50090"/>
    </source>
</evidence>
<feature type="compositionally biased region" description="Gly residues" evidence="1">
    <location>
        <begin position="842"/>
        <end position="861"/>
    </location>
</feature>